<dbReference type="RefSeq" id="WP_344081510.1">
    <property type="nucleotide sequence ID" value="NZ_BAAALS010000012.1"/>
</dbReference>
<reference evidence="2 3" key="1">
    <citation type="journal article" date="2019" name="Int. J. Syst. Evol. Microbiol.">
        <title>The Global Catalogue of Microorganisms (GCM) 10K type strain sequencing project: providing services to taxonomists for standard genome sequencing and annotation.</title>
        <authorList>
            <consortium name="The Broad Institute Genomics Platform"/>
            <consortium name="The Broad Institute Genome Sequencing Center for Infectious Disease"/>
            <person name="Wu L."/>
            <person name="Ma J."/>
        </authorList>
    </citation>
    <scope>NUCLEOTIDE SEQUENCE [LARGE SCALE GENOMIC DNA]</scope>
    <source>
        <strain evidence="2 3">JCM 13249</strain>
    </source>
</reference>
<dbReference type="Pfam" id="PF19054">
    <property type="entry name" value="DUF5753"/>
    <property type="match status" value="1"/>
</dbReference>
<dbReference type="SMART" id="SM00530">
    <property type="entry name" value="HTH_XRE"/>
    <property type="match status" value="1"/>
</dbReference>
<keyword evidence="3" id="KW-1185">Reference proteome</keyword>
<evidence type="ECO:0000313" key="2">
    <source>
        <dbReference type="EMBL" id="GAA1755843.1"/>
    </source>
</evidence>
<dbReference type="Proteomes" id="UP001500655">
    <property type="component" value="Unassembled WGS sequence"/>
</dbReference>
<dbReference type="InterPro" id="IPR010982">
    <property type="entry name" value="Lambda_DNA-bd_dom_sf"/>
</dbReference>
<evidence type="ECO:0000313" key="3">
    <source>
        <dbReference type="Proteomes" id="UP001500655"/>
    </source>
</evidence>
<evidence type="ECO:0000259" key="1">
    <source>
        <dbReference type="PROSITE" id="PS50943"/>
    </source>
</evidence>
<dbReference type="SUPFAM" id="SSF47413">
    <property type="entry name" value="lambda repressor-like DNA-binding domains"/>
    <property type="match status" value="1"/>
</dbReference>
<accession>A0ABN2KGY0</accession>
<feature type="domain" description="HTH cro/C1-type" evidence="1">
    <location>
        <begin position="19"/>
        <end position="73"/>
    </location>
</feature>
<dbReference type="Pfam" id="PF13560">
    <property type="entry name" value="HTH_31"/>
    <property type="match status" value="1"/>
</dbReference>
<dbReference type="EMBL" id="BAAALS010000012">
    <property type="protein sequence ID" value="GAA1755843.1"/>
    <property type="molecule type" value="Genomic_DNA"/>
</dbReference>
<sequence>MTARRGSPTARRRRLGAELRRLRDASGFTIESVAERLECSASKISRIETGQIGASPRDVRDILTIYGSPASEIESLVQVAREARQKGWWQSYGVVLTGAYVGFEAAADRIEAYEVLCVPGLLQTAEYARQLMLVGNPDMGQEEIENRIRIRKQRQSLLTQDEPVDLWVVLDEAVLARLVGGVEVMRRQLERLATAAERPNVTIQVLPFRAGAHSGMEGPFCILRFDEEVDPDMTYVAMATGGIFQEKEDEMARYSFVFDRLREAALSPEESVKFIIDRARELQ</sequence>
<dbReference type="CDD" id="cd00093">
    <property type="entry name" value="HTH_XRE"/>
    <property type="match status" value="1"/>
</dbReference>
<dbReference type="InterPro" id="IPR043917">
    <property type="entry name" value="DUF5753"/>
</dbReference>
<dbReference type="Gene3D" id="1.10.260.40">
    <property type="entry name" value="lambda repressor-like DNA-binding domains"/>
    <property type="match status" value="1"/>
</dbReference>
<name>A0ABN2KGY0_9ACTN</name>
<dbReference type="InterPro" id="IPR001387">
    <property type="entry name" value="Cro/C1-type_HTH"/>
</dbReference>
<organism evidence="2 3">
    <name type="scientific">Luedemannella helvata</name>
    <dbReference type="NCBI Taxonomy" id="349315"/>
    <lineage>
        <taxon>Bacteria</taxon>
        <taxon>Bacillati</taxon>
        <taxon>Actinomycetota</taxon>
        <taxon>Actinomycetes</taxon>
        <taxon>Micromonosporales</taxon>
        <taxon>Micromonosporaceae</taxon>
        <taxon>Luedemannella</taxon>
    </lineage>
</organism>
<gene>
    <name evidence="2" type="ORF">GCM10009681_28730</name>
</gene>
<comment type="caution">
    <text evidence="2">The sequence shown here is derived from an EMBL/GenBank/DDBJ whole genome shotgun (WGS) entry which is preliminary data.</text>
</comment>
<protein>
    <submittedName>
        <fullName evidence="2">Helix-turn-helix transcriptional regulator</fullName>
    </submittedName>
</protein>
<proteinExistence type="predicted"/>
<dbReference type="PROSITE" id="PS50943">
    <property type="entry name" value="HTH_CROC1"/>
    <property type="match status" value="1"/>
</dbReference>